<protein>
    <submittedName>
        <fullName evidence="1">Uncharacterized protein</fullName>
    </submittedName>
</protein>
<gene>
    <name evidence="1" type="ORF">CXB77_03110</name>
</gene>
<proteinExistence type="predicted"/>
<keyword evidence="2" id="KW-1185">Reference proteome</keyword>
<dbReference type="AlphaFoldDB" id="A0A2S7XTH9"/>
<name>A0A2S7XTH9_9GAMM</name>
<organism evidence="1 2">
    <name type="scientific">Chromatium okenii</name>
    <dbReference type="NCBI Taxonomy" id="61644"/>
    <lineage>
        <taxon>Bacteria</taxon>
        <taxon>Pseudomonadati</taxon>
        <taxon>Pseudomonadota</taxon>
        <taxon>Gammaproteobacteria</taxon>
        <taxon>Chromatiales</taxon>
        <taxon>Chromatiaceae</taxon>
        <taxon>Chromatium</taxon>
    </lineage>
</organism>
<dbReference type="OrthoDB" id="3255715at2"/>
<dbReference type="InterPro" id="IPR053913">
    <property type="entry name" value="NADAR-DarT1"/>
</dbReference>
<dbReference type="EMBL" id="PPGH01000018">
    <property type="protein sequence ID" value="PQJ97010.1"/>
    <property type="molecule type" value="Genomic_DNA"/>
</dbReference>
<comment type="caution">
    <text evidence="1">The sequence shown here is derived from an EMBL/GenBank/DDBJ whole genome shotgun (WGS) entry which is preliminary data.</text>
</comment>
<reference evidence="1 2" key="1">
    <citation type="submission" date="2018-01" db="EMBL/GenBank/DDBJ databases">
        <title>The complete genome sequence of Chromatium okenii LaCa, a purple sulfur bacterium with a turbulent life.</title>
        <authorList>
            <person name="Luedin S.M."/>
            <person name="Liechti N."/>
            <person name="Storelli N."/>
            <person name="Danza F."/>
            <person name="Wittwer M."/>
            <person name="Pothier J.F."/>
            <person name="Tonolla M.A."/>
        </authorList>
    </citation>
    <scope>NUCLEOTIDE SEQUENCE [LARGE SCALE GENOMIC DNA]</scope>
    <source>
        <strain evidence="1 2">LaCa</strain>
    </source>
</reference>
<evidence type="ECO:0000313" key="2">
    <source>
        <dbReference type="Proteomes" id="UP000239936"/>
    </source>
</evidence>
<dbReference type="RefSeq" id="WP_105072751.1">
    <property type="nucleotide sequence ID" value="NZ_JAFLKP010000317.1"/>
</dbReference>
<accession>A0A2S7XTH9</accession>
<evidence type="ECO:0000313" key="1">
    <source>
        <dbReference type="EMBL" id="PQJ97010.1"/>
    </source>
</evidence>
<dbReference type="Proteomes" id="UP000239936">
    <property type="component" value="Unassembled WGS sequence"/>
</dbReference>
<dbReference type="Pfam" id="PF22397">
    <property type="entry name" value="NADAR-DarT1"/>
    <property type="match status" value="1"/>
</dbReference>
<sequence length="231" mass="26367">MATRPVFIPRTDNARLVDEISVDFQWSPGFAPVQKKKNIRALHEAAYHLGYENLLEVSTKSEEKIGVHLSAFNLRVLVPEIGDIPLENAYQGSKVFLRGGPFNDLYKTNPREAKKDPRLKGSGPLSSFRFDGELWTLEPKTAFYDWLYIRSIYPHREYLERLCHFGGFTDIEFNPSKSLNCQARSCAIFVSLMKKGILSEAVENRETFISILRPDSFAQPHSQSLRQGTLL</sequence>